<evidence type="ECO:0000313" key="2">
    <source>
        <dbReference type="EMBL" id="SFF60401.1"/>
    </source>
</evidence>
<dbReference type="Pfam" id="PF13380">
    <property type="entry name" value="CoA_binding_2"/>
    <property type="match status" value="1"/>
</dbReference>
<dbReference type="PANTHER" id="PTHR33303:SF2">
    <property type="entry name" value="COA-BINDING DOMAIN-CONTAINING PROTEIN"/>
    <property type="match status" value="1"/>
</dbReference>
<evidence type="ECO:0000259" key="1">
    <source>
        <dbReference type="SMART" id="SM00881"/>
    </source>
</evidence>
<dbReference type="PANTHER" id="PTHR33303">
    <property type="entry name" value="CYTOPLASMIC PROTEIN-RELATED"/>
    <property type="match status" value="1"/>
</dbReference>
<protein>
    <submittedName>
        <fullName evidence="2">Predicted CoA-binding protein</fullName>
    </submittedName>
</protein>
<dbReference type="InterPro" id="IPR003781">
    <property type="entry name" value="CoA-bd"/>
</dbReference>
<feature type="domain" description="CoA-binding" evidence="1">
    <location>
        <begin position="15"/>
        <end position="108"/>
    </location>
</feature>
<dbReference type="SUPFAM" id="SSF51735">
    <property type="entry name" value="NAD(P)-binding Rossmann-fold domains"/>
    <property type="match status" value="1"/>
</dbReference>
<dbReference type="Gene3D" id="3.40.50.720">
    <property type="entry name" value="NAD(P)-binding Rossmann-like Domain"/>
    <property type="match status" value="1"/>
</dbReference>
<dbReference type="InterPro" id="IPR036291">
    <property type="entry name" value="NAD(P)-bd_dom_sf"/>
</dbReference>
<evidence type="ECO:0000313" key="3">
    <source>
        <dbReference type="Proteomes" id="UP000198897"/>
    </source>
</evidence>
<organism evidence="2 3">
    <name type="scientific">Halobacillus alkaliphilus</name>
    <dbReference type="NCBI Taxonomy" id="396056"/>
    <lineage>
        <taxon>Bacteria</taxon>
        <taxon>Bacillati</taxon>
        <taxon>Bacillota</taxon>
        <taxon>Bacilli</taxon>
        <taxon>Bacillales</taxon>
        <taxon>Bacillaceae</taxon>
        <taxon>Halobacillus</taxon>
    </lineage>
</organism>
<reference evidence="3" key="1">
    <citation type="submission" date="2016-10" db="EMBL/GenBank/DDBJ databases">
        <authorList>
            <person name="Varghese N."/>
            <person name="Submissions S."/>
        </authorList>
    </citation>
    <scope>NUCLEOTIDE SEQUENCE [LARGE SCALE GENOMIC DNA]</scope>
    <source>
        <strain evidence="3">FP5</strain>
    </source>
</reference>
<dbReference type="RefSeq" id="WP_089749902.1">
    <property type="nucleotide sequence ID" value="NZ_FOOG01000003.1"/>
</dbReference>
<gene>
    <name evidence="2" type="ORF">SAMN05216353_1039</name>
</gene>
<keyword evidence="3" id="KW-1185">Reference proteome</keyword>
<proteinExistence type="predicted"/>
<dbReference type="EMBL" id="FOOG01000003">
    <property type="protein sequence ID" value="SFF60401.1"/>
    <property type="molecule type" value="Genomic_DNA"/>
</dbReference>
<dbReference type="Proteomes" id="UP000198897">
    <property type="component" value="Unassembled WGS sequence"/>
</dbReference>
<accession>A0A1I2K5R4</accession>
<sequence length="137" mass="15282">MTFKNPSREKIAEVLKKSKTIAVVGLSDKPHRTSYQISKAMQEAGYRIIPVNPTINEALGKKAVARLSDITEPIDIINVFRRSEFLPDVAKEASAIPAQAFWGQQGVIHEEAYEELKDKDMAVIMDVCIKVAHAVYL</sequence>
<name>A0A1I2K5R4_9BACI</name>
<dbReference type="SMART" id="SM00881">
    <property type="entry name" value="CoA_binding"/>
    <property type="match status" value="1"/>
</dbReference>
<dbReference type="AlphaFoldDB" id="A0A1I2K5R4"/>
<dbReference type="OrthoDB" id="9804695at2"/>